<dbReference type="InterPro" id="IPR021561">
    <property type="entry name" value="AbiEi_3"/>
</dbReference>
<reference evidence="2" key="1">
    <citation type="journal article" date="2014" name="Int. J. Syst. Evol. Microbiol.">
        <title>Complete genome sequence of Corynebacterium casei LMG S-19264T (=DSM 44701T), isolated from a smear-ripened cheese.</title>
        <authorList>
            <consortium name="US DOE Joint Genome Institute (JGI-PGF)"/>
            <person name="Walter F."/>
            <person name="Albersmeier A."/>
            <person name="Kalinowski J."/>
            <person name="Ruckert C."/>
        </authorList>
    </citation>
    <scope>NUCLEOTIDE SEQUENCE</scope>
    <source>
        <strain evidence="2">CGMCC 1.7081</strain>
    </source>
</reference>
<keyword evidence="3" id="KW-1185">Reference proteome</keyword>
<dbReference type="EMBL" id="BNAP01000006">
    <property type="protein sequence ID" value="GHG89327.1"/>
    <property type="molecule type" value="Genomic_DNA"/>
</dbReference>
<gene>
    <name evidence="2" type="ORF">GCM10010961_18910</name>
</gene>
<dbReference type="AlphaFoldDB" id="A0A8J3MEK4"/>
<comment type="caution">
    <text evidence="2">The sequence shown here is derived from an EMBL/GenBank/DDBJ whole genome shotgun (WGS) entry which is preliminary data.</text>
</comment>
<accession>A0A8J3MEK4</accession>
<proteinExistence type="predicted"/>
<organism evidence="2 3">
    <name type="scientific">Pseudodonghicola xiamenensis</name>
    <dbReference type="NCBI Taxonomy" id="337702"/>
    <lineage>
        <taxon>Bacteria</taxon>
        <taxon>Pseudomonadati</taxon>
        <taxon>Pseudomonadota</taxon>
        <taxon>Alphaproteobacteria</taxon>
        <taxon>Rhodobacterales</taxon>
        <taxon>Paracoccaceae</taxon>
        <taxon>Pseudodonghicola</taxon>
    </lineage>
</organism>
<dbReference type="Pfam" id="PF11459">
    <property type="entry name" value="AbiEi_3"/>
    <property type="match status" value="1"/>
</dbReference>
<reference evidence="2" key="2">
    <citation type="submission" date="2020-09" db="EMBL/GenBank/DDBJ databases">
        <authorList>
            <person name="Sun Q."/>
            <person name="Zhou Y."/>
        </authorList>
    </citation>
    <scope>NUCLEOTIDE SEQUENCE</scope>
    <source>
        <strain evidence="2">CGMCC 1.7081</strain>
    </source>
</reference>
<name>A0A8J3MEK4_9RHOB</name>
<evidence type="ECO:0000259" key="1">
    <source>
        <dbReference type="Pfam" id="PF17194"/>
    </source>
</evidence>
<dbReference type="Pfam" id="PF17194">
    <property type="entry name" value="AbiEi_3_N"/>
    <property type="match status" value="1"/>
</dbReference>
<dbReference type="RefSeq" id="WP_028095329.1">
    <property type="nucleotide sequence ID" value="NZ_BNAP01000006.1"/>
</dbReference>
<feature type="domain" description="Transcriptional regulator AbiEi antitoxin N-terminal" evidence="1">
    <location>
        <begin position="7"/>
        <end position="97"/>
    </location>
</feature>
<dbReference type="InterPro" id="IPR033455">
    <property type="entry name" value="AbiEi_3_N"/>
</dbReference>
<dbReference type="Proteomes" id="UP000611500">
    <property type="component" value="Unassembled WGS sequence"/>
</dbReference>
<evidence type="ECO:0000313" key="2">
    <source>
        <dbReference type="EMBL" id="GHG89327.1"/>
    </source>
</evidence>
<sequence length="282" mass="31786">MSAQRGQKLNSLQYLLPEGLVANSRWLDEAGYSSALRSKYVANGWLEQPTRGIYKRPGAETRWQHLIISLQSLMRIPVIVGGLSALELQGYGHYVTMGKRRKVHLYTEAPLSKWLNEIDPEIDFQTRNAKKLFKSEAISKAIQGLPPLSSTGNVETLDNPDGGLRLHVWGDRSWPMVISRPERAILEFLDEIPTHQSFEHAAELFTGLSNLSPRQLQASLENCRSVKVNRLFLWFAERNDHAWFKRLDLDAINIGSGKRVVAKGGKLDAKYQITVPEGLDGN</sequence>
<protein>
    <recommendedName>
        <fullName evidence="1">Transcriptional regulator AbiEi antitoxin N-terminal domain-containing protein</fullName>
    </recommendedName>
</protein>
<evidence type="ECO:0000313" key="3">
    <source>
        <dbReference type="Proteomes" id="UP000611500"/>
    </source>
</evidence>